<protein>
    <recommendedName>
        <fullName evidence="5">DUF5642 domain-containing protein</fullName>
    </recommendedName>
</protein>
<name>A0A1X0A7Z1_MYCAN</name>
<dbReference type="Proteomes" id="UP000192284">
    <property type="component" value="Unassembled WGS sequence"/>
</dbReference>
<dbReference type="AlphaFoldDB" id="A0A1X0A7Z1"/>
<feature type="compositionally biased region" description="Low complexity" evidence="1">
    <location>
        <begin position="29"/>
        <end position="52"/>
    </location>
</feature>
<sequence length="201" mass="19773">MNLLRGMVAVAIAAVALGPSVAGCHSPNQTAGSGTTSSAAAHSSTASSPTAQPTDYTALLIQASDINAPEVFTAGAPVLNPNGQAGVAATFSNSDRSHVIYDTIQILADPAAATSALNKRKGALDGTVHGVPGPIEVGTGGTTVSGPSPDGAKGVTVLLFTEGRAFVELEFDGPPSGPAPADFVTDVGQKQDAAIKKGLAG</sequence>
<feature type="signal peptide" evidence="2">
    <location>
        <begin position="1"/>
        <end position="22"/>
    </location>
</feature>
<evidence type="ECO:0000313" key="3">
    <source>
        <dbReference type="EMBL" id="ORA25796.1"/>
    </source>
</evidence>
<gene>
    <name evidence="3" type="ORF">BST12_01775</name>
</gene>
<evidence type="ECO:0000256" key="1">
    <source>
        <dbReference type="SAM" id="MobiDB-lite"/>
    </source>
</evidence>
<reference evidence="3 4" key="1">
    <citation type="submission" date="2017-02" db="EMBL/GenBank/DDBJ databases">
        <title>The new phylogeny of genus Mycobacterium.</title>
        <authorList>
            <person name="Tortoli E."/>
            <person name="Trovato A."/>
            <person name="Cirillo D.M."/>
        </authorList>
    </citation>
    <scope>NUCLEOTIDE SEQUENCE [LARGE SCALE GENOMIC DNA]</scope>
    <source>
        <strain evidence="3 4">DSM 45057</strain>
    </source>
</reference>
<proteinExistence type="predicted"/>
<feature type="region of interest" description="Disordered" evidence="1">
    <location>
        <begin position="28"/>
        <end position="52"/>
    </location>
</feature>
<organism evidence="3 4">
    <name type="scientific">Mycobacterium angelicum</name>
    <dbReference type="NCBI Taxonomy" id="470074"/>
    <lineage>
        <taxon>Bacteria</taxon>
        <taxon>Bacillati</taxon>
        <taxon>Actinomycetota</taxon>
        <taxon>Actinomycetes</taxon>
        <taxon>Mycobacteriales</taxon>
        <taxon>Mycobacteriaceae</taxon>
        <taxon>Mycobacterium</taxon>
    </lineage>
</organism>
<dbReference type="OrthoDB" id="4751027at2"/>
<keyword evidence="2" id="KW-0732">Signal</keyword>
<evidence type="ECO:0000313" key="4">
    <source>
        <dbReference type="Proteomes" id="UP000192284"/>
    </source>
</evidence>
<keyword evidence="4" id="KW-1185">Reference proteome</keyword>
<evidence type="ECO:0000256" key="2">
    <source>
        <dbReference type="SAM" id="SignalP"/>
    </source>
</evidence>
<comment type="caution">
    <text evidence="3">The sequence shown here is derived from an EMBL/GenBank/DDBJ whole genome shotgun (WGS) entry which is preliminary data.</text>
</comment>
<feature type="chain" id="PRO_5039595008" description="DUF5642 domain-containing protein" evidence="2">
    <location>
        <begin position="23"/>
        <end position="201"/>
    </location>
</feature>
<dbReference type="PROSITE" id="PS51257">
    <property type="entry name" value="PROKAR_LIPOPROTEIN"/>
    <property type="match status" value="1"/>
</dbReference>
<accession>A0A1X0A7Z1</accession>
<dbReference type="EMBL" id="MVHE01000002">
    <property type="protein sequence ID" value="ORA25796.1"/>
    <property type="molecule type" value="Genomic_DNA"/>
</dbReference>
<evidence type="ECO:0008006" key="5">
    <source>
        <dbReference type="Google" id="ProtNLM"/>
    </source>
</evidence>